<evidence type="ECO:0000259" key="1">
    <source>
        <dbReference type="Pfam" id="PF20049"/>
    </source>
</evidence>
<feature type="domain" description="DUF6451" evidence="1">
    <location>
        <begin position="73"/>
        <end position="103"/>
    </location>
</feature>
<dbReference type="EMBL" id="UZAK01002237">
    <property type="protein sequence ID" value="VDO73973.1"/>
    <property type="molecule type" value="Genomic_DNA"/>
</dbReference>
<accession>A0A183JI32</accession>
<dbReference type="Pfam" id="PF20049">
    <property type="entry name" value="DUF6451"/>
    <property type="match status" value="1"/>
</dbReference>
<reference evidence="4" key="1">
    <citation type="submission" date="2016-06" db="UniProtKB">
        <authorList>
            <consortium name="WormBaseParasite"/>
        </authorList>
    </citation>
    <scope>IDENTIFICATION</scope>
</reference>
<reference evidence="2 3" key="2">
    <citation type="submission" date="2018-11" db="EMBL/GenBank/DDBJ databases">
        <authorList>
            <consortium name="Pathogen Informatics"/>
        </authorList>
    </citation>
    <scope>NUCLEOTIDE SEQUENCE [LARGE SCALE GENOMIC DNA]</scope>
    <source>
        <strain evidence="2">Dakar</strain>
        <strain evidence="3">Dakar, Senegal</strain>
    </source>
</reference>
<gene>
    <name evidence="2" type="ORF">SCUD_LOCUS2357</name>
</gene>
<dbReference type="WBParaSite" id="SCUD_0000235501-mRNA-1">
    <property type="protein sequence ID" value="SCUD_0000235501-mRNA-1"/>
    <property type="gene ID" value="SCUD_0000235501"/>
</dbReference>
<dbReference type="Proteomes" id="UP000279833">
    <property type="component" value="Unassembled WGS sequence"/>
</dbReference>
<evidence type="ECO:0000313" key="3">
    <source>
        <dbReference type="Proteomes" id="UP000279833"/>
    </source>
</evidence>
<dbReference type="PANTHER" id="PTHR47027:SF25">
    <property type="entry name" value="REVERSE TRANSCRIPTASE DOMAIN-CONTAINING PROTEIN"/>
    <property type="match status" value="1"/>
</dbReference>
<dbReference type="InterPro" id="IPR045609">
    <property type="entry name" value="DUF6451"/>
</dbReference>
<protein>
    <submittedName>
        <fullName evidence="4">DUF6451 domain-containing protein</fullName>
    </submittedName>
</protein>
<evidence type="ECO:0000313" key="4">
    <source>
        <dbReference type="WBParaSite" id="SCUD_0000235501-mRNA-1"/>
    </source>
</evidence>
<sequence>MTSVAATSAAVGLNIHKGKSKIPRHNTACNNRIILDGEDLKDVKTVTYLRSIIDEHGGSDANVKVWIGKARAAYLQPKNIWNSKQLSTNTKVRIFNTNVKTVLEYGPETWRTMKVITHSCLRKILRFH</sequence>
<dbReference type="AlphaFoldDB" id="A0A183JI32"/>
<keyword evidence="3" id="KW-1185">Reference proteome</keyword>
<organism evidence="4">
    <name type="scientific">Schistosoma curassoni</name>
    <dbReference type="NCBI Taxonomy" id="6186"/>
    <lineage>
        <taxon>Eukaryota</taxon>
        <taxon>Metazoa</taxon>
        <taxon>Spiralia</taxon>
        <taxon>Lophotrochozoa</taxon>
        <taxon>Platyhelminthes</taxon>
        <taxon>Trematoda</taxon>
        <taxon>Digenea</taxon>
        <taxon>Strigeidida</taxon>
        <taxon>Schistosomatoidea</taxon>
        <taxon>Schistosomatidae</taxon>
        <taxon>Schistosoma</taxon>
    </lineage>
</organism>
<evidence type="ECO:0000313" key="2">
    <source>
        <dbReference type="EMBL" id="VDO73973.1"/>
    </source>
</evidence>
<proteinExistence type="predicted"/>
<name>A0A183JI32_9TREM</name>
<dbReference type="PANTHER" id="PTHR47027">
    <property type="entry name" value="REVERSE TRANSCRIPTASE DOMAIN-CONTAINING PROTEIN"/>
    <property type="match status" value="1"/>
</dbReference>